<reference evidence="4 5" key="1">
    <citation type="journal article" date="2020" name="Microbiome">
        <title>Single-cell genomics of uncultured bacteria reveals dietary fiber responders in the mouse gut microbiota.</title>
        <authorList>
            <person name="Chijiiwa R."/>
            <person name="Hosokawa M."/>
            <person name="Kogawa M."/>
            <person name="Nishikawa Y."/>
            <person name="Ide K."/>
            <person name="Sakanashi C."/>
            <person name="Takahashi K."/>
            <person name="Takeyama H."/>
        </authorList>
    </citation>
    <scope>NUCLEOTIDE SEQUENCE [LARGE SCALE GENOMIC DNA]</scope>
    <source>
        <strain evidence="4">IMSAGC_017</strain>
    </source>
</reference>
<dbReference type="PANTHER" id="PTHR35862">
    <property type="entry name" value="FELS-2 PROPHAGE PROTEIN"/>
    <property type="match status" value="1"/>
</dbReference>
<dbReference type="InterPro" id="IPR058531">
    <property type="entry name" value="Baseplate_J_M"/>
</dbReference>
<evidence type="ECO:0000313" key="4">
    <source>
        <dbReference type="EMBL" id="GFI42264.1"/>
    </source>
</evidence>
<feature type="domain" description="Baseplate J-like C-terminal" evidence="3">
    <location>
        <begin position="298"/>
        <end position="373"/>
    </location>
</feature>
<comment type="caution">
    <text evidence="4">The sequence shown here is derived from an EMBL/GenBank/DDBJ whole genome shotgun (WGS) entry which is preliminary data.</text>
</comment>
<accession>A0A829ZH90</accession>
<sequence>MKKPEREYPDIEFLETDTETIESNMIALYEELVNKELVKQGKREKYKVYPASPERLFIAWCAAIIVQQRVLINETAKKNVPRYAKGEYLDSLAELFKDIERLPATPAVAKFRCYISAAQNQSVIVPQGTRITFDGEITFETTEELEIKAGETYGEVNGKCQTAGIVGNDLAPGQVKEIVDVYDYYLKAENVTKTEGGAGEEDDASYYERMRESMESFSTAGPINGYIYHTKTVSTAIADVAATSPEAGVVDIRVLLQGGEQPTQAVLEEIEAALNASDVRPLTDIVTVSMPEEDPFEIDLTYYINRNSQASTSIIERDTRAAVEEYIQWQTGKMGRDINPSYLIQLIMAAGVKRVEVRKPTFKVVEETHVARIVRNTMTVLNGGVENA</sequence>
<dbReference type="Pfam" id="PF04865">
    <property type="entry name" value="Baseplate_J"/>
    <property type="match status" value="1"/>
</dbReference>
<evidence type="ECO:0008006" key="6">
    <source>
        <dbReference type="Google" id="ProtNLM"/>
    </source>
</evidence>
<dbReference type="Pfam" id="PF26078">
    <property type="entry name" value="Baseplate_J_M"/>
    <property type="match status" value="1"/>
</dbReference>
<dbReference type="EMBL" id="BLMI01000288">
    <property type="protein sequence ID" value="GFI42264.1"/>
    <property type="molecule type" value="Genomic_DNA"/>
</dbReference>
<dbReference type="InterPro" id="IPR014507">
    <property type="entry name" value="Baseplate_assembly_J_pred"/>
</dbReference>
<feature type="domain" description="Baseplate J-like central" evidence="2">
    <location>
        <begin position="218"/>
        <end position="288"/>
    </location>
</feature>
<feature type="domain" description="Baseplate protein J-like barrel" evidence="1">
    <location>
        <begin position="120"/>
        <end position="197"/>
    </location>
</feature>
<dbReference type="InterPro" id="IPR052726">
    <property type="entry name" value="Phage_Baseplate_Hub"/>
</dbReference>
<dbReference type="AlphaFoldDB" id="A0A829ZH90"/>
<dbReference type="RefSeq" id="WP_172473338.1">
    <property type="nucleotide sequence ID" value="NZ_BLMI01000288.1"/>
</dbReference>
<evidence type="ECO:0000259" key="2">
    <source>
        <dbReference type="Pfam" id="PF26078"/>
    </source>
</evidence>
<evidence type="ECO:0000259" key="3">
    <source>
        <dbReference type="Pfam" id="PF26079"/>
    </source>
</evidence>
<gene>
    <name evidence="4" type="ORF">IMSAGC017_02311</name>
</gene>
<dbReference type="InterPro" id="IPR058530">
    <property type="entry name" value="Baseplate_J-like_C"/>
</dbReference>
<dbReference type="PANTHER" id="PTHR35862:SF1">
    <property type="entry name" value="FELS-2 PROPHAGE PROTEIN"/>
    <property type="match status" value="1"/>
</dbReference>
<protein>
    <recommendedName>
        <fullName evidence="6">Phage-related baseplate assembly protein</fullName>
    </recommendedName>
</protein>
<evidence type="ECO:0000259" key="1">
    <source>
        <dbReference type="Pfam" id="PF04865"/>
    </source>
</evidence>
<proteinExistence type="predicted"/>
<evidence type="ECO:0000313" key="5">
    <source>
        <dbReference type="Proteomes" id="UP000490821"/>
    </source>
</evidence>
<organism evidence="4 5">
    <name type="scientific">Thomasclavelia cocleata</name>
    <dbReference type="NCBI Taxonomy" id="69824"/>
    <lineage>
        <taxon>Bacteria</taxon>
        <taxon>Bacillati</taxon>
        <taxon>Bacillota</taxon>
        <taxon>Erysipelotrichia</taxon>
        <taxon>Erysipelotrichales</taxon>
        <taxon>Coprobacillaceae</taxon>
        <taxon>Thomasclavelia</taxon>
    </lineage>
</organism>
<name>A0A829ZH90_9FIRM</name>
<dbReference type="PIRSF" id="PIRSF020481">
    <property type="entry name" value="BAP"/>
    <property type="match status" value="1"/>
</dbReference>
<dbReference type="Pfam" id="PF26079">
    <property type="entry name" value="Baseplate_J_C"/>
    <property type="match status" value="1"/>
</dbReference>
<dbReference type="Proteomes" id="UP000490821">
    <property type="component" value="Unassembled WGS sequence"/>
</dbReference>
<dbReference type="InterPro" id="IPR006949">
    <property type="entry name" value="Barrel_Baseplate_J-like"/>
</dbReference>